<accession>A0A7S1PJY1</accession>
<evidence type="ECO:0000256" key="1">
    <source>
        <dbReference type="SAM" id="SignalP"/>
    </source>
</evidence>
<dbReference type="AlphaFoldDB" id="A0A7S1PJY1"/>
<name>A0A7S1PJY1_ALECA</name>
<evidence type="ECO:0000313" key="2">
    <source>
        <dbReference type="EMBL" id="CAD9087397.1"/>
    </source>
</evidence>
<dbReference type="EMBL" id="HBGE01001603">
    <property type="protein sequence ID" value="CAD9087397.1"/>
    <property type="molecule type" value="Transcribed_RNA"/>
</dbReference>
<protein>
    <submittedName>
        <fullName evidence="2">Uncharacterized protein</fullName>
    </submittedName>
</protein>
<sequence>MQSPMRVVLLAAAMAVAPALATRSRLLPYNDPCPFGYGTNCGGGGEIDSATKAQVASILGGILKGLTSHKALVQDSGSVVAKAAAPEVAANAGQLPEPVKGALQSLLATLQKRGQASAAKALGGMISGGADHPIDSQTKEKVAAILEGIIRNLSSHK</sequence>
<gene>
    <name evidence="2" type="ORF">ACAT0790_LOCUS971</name>
</gene>
<organism evidence="2">
    <name type="scientific">Alexandrium catenella</name>
    <name type="common">Red tide dinoflagellate</name>
    <name type="synonym">Gonyaulax catenella</name>
    <dbReference type="NCBI Taxonomy" id="2925"/>
    <lineage>
        <taxon>Eukaryota</taxon>
        <taxon>Sar</taxon>
        <taxon>Alveolata</taxon>
        <taxon>Dinophyceae</taxon>
        <taxon>Gonyaulacales</taxon>
        <taxon>Pyrocystaceae</taxon>
        <taxon>Alexandrium</taxon>
    </lineage>
</organism>
<feature type="chain" id="PRO_5031001437" evidence="1">
    <location>
        <begin position="22"/>
        <end position="157"/>
    </location>
</feature>
<keyword evidence="1" id="KW-0732">Signal</keyword>
<proteinExistence type="predicted"/>
<feature type="signal peptide" evidence="1">
    <location>
        <begin position="1"/>
        <end position="21"/>
    </location>
</feature>
<reference evidence="2" key="1">
    <citation type="submission" date="2021-01" db="EMBL/GenBank/DDBJ databases">
        <authorList>
            <person name="Corre E."/>
            <person name="Pelletier E."/>
            <person name="Niang G."/>
            <person name="Scheremetjew M."/>
            <person name="Finn R."/>
            <person name="Kale V."/>
            <person name="Holt S."/>
            <person name="Cochrane G."/>
            <person name="Meng A."/>
            <person name="Brown T."/>
            <person name="Cohen L."/>
        </authorList>
    </citation>
    <scope>NUCLEOTIDE SEQUENCE</scope>
    <source>
        <strain evidence="2">OF101</strain>
    </source>
</reference>